<keyword evidence="2" id="KW-1185">Reference proteome</keyword>
<gene>
    <name evidence="1" type="ORF">RMSM_04647</name>
</gene>
<proteinExistence type="predicted"/>
<accession>M5RWV2</accession>
<dbReference type="EMBL" id="ANOG01000668">
    <property type="protein sequence ID" value="EMI18429.1"/>
    <property type="molecule type" value="Genomic_DNA"/>
</dbReference>
<dbReference type="PATRIC" id="fig|1265738.3.peg.4669"/>
<name>M5RWV2_9BACT</name>
<evidence type="ECO:0000313" key="2">
    <source>
        <dbReference type="Proteomes" id="UP000011991"/>
    </source>
</evidence>
<reference evidence="1 2" key="1">
    <citation type="journal article" date="2013" name="Mar. Genomics">
        <title>Expression of sulfatases in Rhodopirellula baltica and the diversity of sulfatases in the genus Rhodopirellula.</title>
        <authorList>
            <person name="Wegner C.E."/>
            <person name="Richter-Heitmann T."/>
            <person name="Klindworth A."/>
            <person name="Klockow C."/>
            <person name="Richter M."/>
            <person name="Achstetter T."/>
            <person name="Glockner F.O."/>
            <person name="Harder J."/>
        </authorList>
    </citation>
    <scope>NUCLEOTIDE SEQUENCE [LARGE SCALE GENOMIC DNA]</scope>
    <source>
        <strain evidence="1 2">SM1</strain>
    </source>
</reference>
<dbReference type="AlphaFoldDB" id="M5RWV2"/>
<dbReference type="OrthoDB" id="355828at2"/>
<sequence length="74" mass="8520">MISRRASVARWLESNVVCRLKEQCCSEYDNWSKHDLSNKHLVYSWAGGIHGKARLEDDANKKQCFLVMTGMTSE</sequence>
<protein>
    <submittedName>
        <fullName evidence="1">Transposase, Mutator family</fullName>
    </submittedName>
</protein>
<comment type="caution">
    <text evidence="1">The sequence shown here is derived from an EMBL/GenBank/DDBJ whole genome shotgun (WGS) entry which is preliminary data.</text>
</comment>
<dbReference type="Proteomes" id="UP000011991">
    <property type="component" value="Unassembled WGS sequence"/>
</dbReference>
<evidence type="ECO:0000313" key="1">
    <source>
        <dbReference type="EMBL" id="EMI18429.1"/>
    </source>
</evidence>
<organism evidence="1 2">
    <name type="scientific">Rhodopirellula maiorica SM1</name>
    <dbReference type="NCBI Taxonomy" id="1265738"/>
    <lineage>
        <taxon>Bacteria</taxon>
        <taxon>Pseudomonadati</taxon>
        <taxon>Planctomycetota</taxon>
        <taxon>Planctomycetia</taxon>
        <taxon>Pirellulales</taxon>
        <taxon>Pirellulaceae</taxon>
        <taxon>Novipirellula</taxon>
    </lineage>
</organism>